<dbReference type="NCBIfam" id="TIGR00176">
    <property type="entry name" value="mobB"/>
    <property type="match status" value="1"/>
</dbReference>
<dbReference type="GO" id="GO:0005525">
    <property type="term" value="F:GTP binding"/>
    <property type="evidence" value="ECO:0007669"/>
    <property type="project" value="InterPro"/>
</dbReference>
<dbReference type="Proteomes" id="UP000798488">
    <property type="component" value="Unassembled WGS sequence"/>
</dbReference>
<dbReference type="PANTHER" id="PTHR40072:SF1">
    <property type="entry name" value="MOLYBDOPTERIN-GUANINE DINUCLEOTIDE BIOSYNTHESIS ADAPTER PROTEIN"/>
    <property type="match status" value="1"/>
</dbReference>
<comment type="caution">
    <text evidence="2">The sequence shown here is derived from an EMBL/GenBank/DDBJ whole genome shotgun (WGS) entry which is preliminary data.</text>
</comment>
<dbReference type="InterPro" id="IPR052539">
    <property type="entry name" value="MGD_biosynthesis_adapter"/>
</dbReference>
<organism evidence="2 3">
    <name type="scientific">Sporotomaculum syntrophicum</name>
    <dbReference type="NCBI Taxonomy" id="182264"/>
    <lineage>
        <taxon>Bacteria</taxon>
        <taxon>Bacillati</taxon>
        <taxon>Bacillota</taxon>
        <taxon>Clostridia</taxon>
        <taxon>Eubacteriales</taxon>
        <taxon>Desulfallaceae</taxon>
        <taxon>Sporotomaculum</taxon>
    </lineage>
</organism>
<evidence type="ECO:0000259" key="1">
    <source>
        <dbReference type="Pfam" id="PF03205"/>
    </source>
</evidence>
<dbReference type="InterPro" id="IPR004435">
    <property type="entry name" value="MobB_dom"/>
</dbReference>
<evidence type="ECO:0000313" key="2">
    <source>
        <dbReference type="EMBL" id="KAF1085799.1"/>
    </source>
</evidence>
<dbReference type="GO" id="GO:0006777">
    <property type="term" value="P:Mo-molybdopterin cofactor biosynthetic process"/>
    <property type="evidence" value="ECO:0007669"/>
    <property type="project" value="InterPro"/>
</dbReference>
<protein>
    <submittedName>
        <fullName evidence="2">Molybdopterin-guanine dinucleotide biosynthesis adapter protein</fullName>
    </submittedName>
</protein>
<accession>A0A9D3AZE3</accession>
<dbReference type="AlphaFoldDB" id="A0A9D3AZE3"/>
<dbReference type="CDD" id="cd03116">
    <property type="entry name" value="MobB"/>
    <property type="match status" value="1"/>
</dbReference>
<name>A0A9D3AZE3_9FIRM</name>
<dbReference type="OrthoDB" id="9786803at2"/>
<keyword evidence="3" id="KW-1185">Reference proteome</keyword>
<gene>
    <name evidence="2" type="primary">mobB_1</name>
    <name evidence="2" type="ORF">SPSYN_00528</name>
</gene>
<dbReference type="Pfam" id="PF03205">
    <property type="entry name" value="MobB"/>
    <property type="match status" value="1"/>
</dbReference>
<reference evidence="2" key="1">
    <citation type="submission" date="2016-02" db="EMBL/GenBank/DDBJ databases">
        <title>Draft Genome Sequence of Sporotomaculum syntrophicum Strain FB, a Syntrophic Benzoate Degrader.</title>
        <authorList>
            <person name="Nobu M.K."/>
            <person name="Narihiro T."/>
            <person name="Qiu Y.-L."/>
            <person name="Ohashi A."/>
            <person name="Liu W.-T."/>
            <person name="Yuji S."/>
        </authorList>
    </citation>
    <scope>NUCLEOTIDE SEQUENCE</scope>
    <source>
        <strain evidence="2">FB</strain>
    </source>
</reference>
<dbReference type="SUPFAM" id="SSF52540">
    <property type="entry name" value="P-loop containing nucleoside triphosphate hydrolases"/>
    <property type="match status" value="1"/>
</dbReference>
<sequence>MILQNPGCAPVIGLTGFSNTGKTTFLVKLIAELKKRGYQVGVVKHTHHHVEFDQLGKDTWRHAQAGADVVALATPDGVSMVRKYESDPGPEAVISMISGVDIILVEGYKRGNWPKIEVYRHDVSERPDIPGDELLAVVSDVPLDSRAPFFEPDDVAGVAELIEKFALRTS</sequence>
<dbReference type="RefSeq" id="WP_161820969.1">
    <property type="nucleotide sequence ID" value="NZ_LSRS01000002.1"/>
</dbReference>
<proteinExistence type="predicted"/>
<dbReference type="PANTHER" id="PTHR40072">
    <property type="entry name" value="MOLYBDOPTERIN-GUANINE DINUCLEOTIDE BIOSYNTHESIS ADAPTER PROTEIN-RELATED"/>
    <property type="match status" value="1"/>
</dbReference>
<feature type="domain" description="Molybdopterin-guanine dinucleotide biosynthesis protein B (MobB)" evidence="1">
    <location>
        <begin position="11"/>
        <end position="140"/>
    </location>
</feature>
<dbReference type="EMBL" id="LSRS01000002">
    <property type="protein sequence ID" value="KAF1085799.1"/>
    <property type="molecule type" value="Genomic_DNA"/>
</dbReference>
<evidence type="ECO:0000313" key="3">
    <source>
        <dbReference type="Proteomes" id="UP000798488"/>
    </source>
</evidence>
<dbReference type="Gene3D" id="3.40.50.300">
    <property type="entry name" value="P-loop containing nucleotide triphosphate hydrolases"/>
    <property type="match status" value="1"/>
</dbReference>
<dbReference type="InterPro" id="IPR027417">
    <property type="entry name" value="P-loop_NTPase"/>
</dbReference>